<feature type="region of interest" description="Disordered" evidence="6">
    <location>
        <begin position="276"/>
        <end position="296"/>
    </location>
</feature>
<dbReference type="CDD" id="cd00086">
    <property type="entry name" value="homeodomain"/>
    <property type="match status" value="1"/>
</dbReference>
<feature type="compositionally biased region" description="Basic and acidic residues" evidence="6">
    <location>
        <begin position="277"/>
        <end position="286"/>
    </location>
</feature>
<dbReference type="SUPFAM" id="SSF46689">
    <property type="entry name" value="Homeodomain-like"/>
    <property type="match status" value="1"/>
</dbReference>
<dbReference type="GO" id="GO:0005634">
    <property type="term" value="C:nucleus"/>
    <property type="evidence" value="ECO:0007669"/>
    <property type="project" value="UniProtKB-SubCell"/>
</dbReference>
<feature type="compositionally biased region" description="Basic and acidic residues" evidence="6">
    <location>
        <begin position="481"/>
        <end position="491"/>
    </location>
</feature>
<feature type="compositionally biased region" description="Polar residues" evidence="6">
    <location>
        <begin position="125"/>
        <end position="138"/>
    </location>
</feature>
<name>A0A0F7SQ72_PHARH</name>
<feature type="compositionally biased region" description="Gly residues" evidence="6">
    <location>
        <begin position="735"/>
        <end position="744"/>
    </location>
</feature>
<evidence type="ECO:0000256" key="5">
    <source>
        <dbReference type="RuleBase" id="RU000682"/>
    </source>
</evidence>
<organism evidence="8">
    <name type="scientific">Phaffia rhodozyma</name>
    <name type="common">Yeast</name>
    <name type="synonym">Xanthophyllomyces dendrorhous</name>
    <dbReference type="NCBI Taxonomy" id="264483"/>
    <lineage>
        <taxon>Eukaryota</taxon>
        <taxon>Fungi</taxon>
        <taxon>Dikarya</taxon>
        <taxon>Basidiomycota</taxon>
        <taxon>Agaricomycotina</taxon>
        <taxon>Tremellomycetes</taxon>
        <taxon>Cystofilobasidiales</taxon>
        <taxon>Mrakiaceae</taxon>
        <taxon>Phaffia</taxon>
    </lineage>
</organism>
<feature type="region of interest" description="Disordered" evidence="6">
    <location>
        <begin position="463"/>
        <end position="663"/>
    </location>
</feature>
<accession>A0A0F7SQ72</accession>
<evidence type="ECO:0000259" key="7">
    <source>
        <dbReference type="PROSITE" id="PS50071"/>
    </source>
</evidence>
<feature type="compositionally biased region" description="Polar residues" evidence="6">
    <location>
        <begin position="574"/>
        <end position="587"/>
    </location>
</feature>
<feature type="compositionally biased region" description="Polar residues" evidence="6">
    <location>
        <begin position="427"/>
        <end position="443"/>
    </location>
</feature>
<evidence type="ECO:0000313" key="8">
    <source>
        <dbReference type="EMBL" id="CED82814.1"/>
    </source>
</evidence>
<feature type="compositionally biased region" description="Basic and acidic residues" evidence="6">
    <location>
        <begin position="798"/>
        <end position="810"/>
    </location>
</feature>
<dbReference type="Gene3D" id="1.10.10.60">
    <property type="entry name" value="Homeodomain-like"/>
    <property type="match status" value="1"/>
</dbReference>
<evidence type="ECO:0000256" key="1">
    <source>
        <dbReference type="ARBA" id="ARBA00023125"/>
    </source>
</evidence>
<feature type="compositionally biased region" description="Low complexity" evidence="6">
    <location>
        <begin position="636"/>
        <end position="655"/>
    </location>
</feature>
<protein>
    <submittedName>
        <fullName evidence="8">Homeobox-domain containing protein</fullName>
    </submittedName>
</protein>
<evidence type="ECO:0000256" key="2">
    <source>
        <dbReference type="ARBA" id="ARBA00023155"/>
    </source>
</evidence>
<dbReference type="InterPro" id="IPR009057">
    <property type="entry name" value="Homeodomain-like_sf"/>
</dbReference>
<feature type="domain" description="Homeobox" evidence="7">
    <location>
        <begin position="223"/>
        <end position="283"/>
    </location>
</feature>
<dbReference type="Pfam" id="PF00046">
    <property type="entry name" value="Homeodomain"/>
    <property type="match status" value="1"/>
</dbReference>
<dbReference type="InterPro" id="IPR050255">
    <property type="entry name" value="POU_domain_TF"/>
</dbReference>
<feature type="compositionally biased region" description="Polar residues" evidence="6">
    <location>
        <begin position="398"/>
        <end position="414"/>
    </location>
</feature>
<dbReference type="InterPro" id="IPR001356">
    <property type="entry name" value="HD"/>
</dbReference>
<keyword evidence="1 4" id="KW-0238">DNA-binding</keyword>
<feature type="region of interest" description="Disordered" evidence="6">
    <location>
        <begin position="859"/>
        <end position="893"/>
    </location>
</feature>
<feature type="compositionally biased region" description="Low complexity" evidence="6">
    <location>
        <begin position="608"/>
        <end position="626"/>
    </location>
</feature>
<feature type="compositionally biased region" description="Polar residues" evidence="6">
    <location>
        <begin position="353"/>
        <end position="370"/>
    </location>
</feature>
<reference evidence="8" key="1">
    <citation type="submission" date="2014-08" db="EMBL/GenBank/DDBJ databases">
        <authorList>
            <person name="Sharma Rahul"/>
            <person name="Thines Marco"/>
        </authorList>
    </citation>
    <scope>NUCLEOTIDE SEQUENCE</scope>
</reference>
<dbReference type="AlphaFoldDB" id="A0A0F7SQ72"/>
<feature type="compositionally biased region" description="Low complexity" evidence="6">
    <location>
        <begin position="859"/>
        <end position="870"/>
    </location>
</feature>
<comment type="subcellular location">
    <subcellularLocation>
        <location evidence="4 5">Nucleus</location>
    </subcellularLocation>
</comment>
<dbReference type="PROSITE" id="PS50071">
    <property type="entry name" value="HOMEOBOX_2"/>
    <property type="match status" value="1"/>
</dbReference>
<feature type="compositionally biased region" description="Basic and acidic residues" evidence="6">
    <location>
        <begin position="373"/>
        <end position="382"/>
    </location>
</feature>
<dbReference type="SMART" id="SM00389">
    <property type="entry name" value="HOX"/>
    <property type="match status" value="1"/>
</dbReference>
<feature type="compositionally biased region" description="Low complexity" evidence="6">
    <location>
        <begin position="164"/>
        <end position="181"/>
    </location>
</feature>
<proteinExistence type="predicted"/>
<keyword evidence="3 4" id="KW-0539">Nucleus</keyword>
<feature type="region of interest" description="Disordered" evidence="6">
    <location>
        <begin position="314"/>
        <end position="451"/>
    </location>
</feature>
<feature type="DNA-binding region" description="Homeobox" evidence="4">
    <location>
        <begin position="225"/>
        <end position="284"/>
    </location>
</feature>
<evidence type="ECO:0000256" key="6">
    <source>
        <dbReference type="SAM" id="MobiDB-lite"/>
    </source>
</evidence>
<dbReference type="InterPro" id="IPR017970">
    <property type="entry name" value="Homeobox_CS"/>
</dbReference>
<evidence type="ECO:0000256" key="4">
    <source>
        <dbReference type="PROSITE-ProRule" id="PRU00108"/>
    </source>
</evidence>
<feature type="compositionally biased region" description="Low complexity" evidence="6">
    <location>
        <begin position="72"/>
        <end position="89"/>
    </location>
</feature>
<feature type="compositionally biased region" description="Polar residues" evidence="6">
    <location>
        <begin position="192"/>
        <end position="223"/>
    </location>
</feature>
<feature type="compositionally biased region" description="Gly residues" evidence="6">
    <location>
        <begin position="878"/>
        <end position="887"/>
    </location>
</feature>
<dbReference type="GO" id="GO:0000981">
    <property type="term" value="F:DNA-binding transcription factor activity, RNA polymerase II-specific"/>
    <property type="evidence" value="ECO:0007669"/>
    <property type="project" value="InterPro"/>
</dbReference>
<keyword evidence="2 4" id="KW-0371">Homeobox</keyword>
<dbReference type="PANTHER" id="PTHR11636">
    <property type="entry name" value="POU DOMAIN"/>
    <property type="match status" value="1"/>
</dbReference>
<feature type="region of interest" description="Disordered" evidence="6">
    <location>
        <begin position="72"/>
        <end position="236"/>
    </location>
</feature>
<dbReference type="PROSITE" id="PS00027">
    <property type="entry name" value="HOMEOBOX_1"/>
    <property type="match status" value="1"/>
</dbReference>
<feature type="region of interest" description="Disordered" evidence="6">
    <location>
        <begin position="1"/>
        <end position="56"/>
    </location>
</feature>
<dbReference type="EMBL" id="LN483142">
    <property type="protein sequence ID" value="CED82814.1"/>
    <property type="molecule type" value="Genomic_DNA"/>
</dbReference>
<evidence type="ECO:0000256" key="3">
    <source>
        <dbReference type="ARBA" id="ARBA00023242"/>
    </source>
</evidence>
<feature type="compositionally biased region" description="Acidic residues" evidence="6">
    <location>
        <begin position="534"/>
        <end position="550"/>
    </location>
</feature>
<feature type="compositionally biased region" description="Low complexity" evidence="6">
    <location>
        <begin position="463"/>
        <end position="477"/>
    </location>
</feature>
<sequence length="908" mass="95788">MSYPPDIPFPGGTDGGSGDQLITSFRPLSSSAETSLGSSSQPAGTAKAEDASESEQLVLSAPAMLIALSTPSLIPSSSSSTTSVSTVASEDALSDRHVHSQSDTIGLIATQPGSSQPSDPGLPFESSSENTAPLSSDQALGPTRLPAIADGKPMSSTGGSLMTPRSTIMSLSISSPSSSRSNRVGTQPLRLTVSTPHASSLSQSRYESLLSSGTGTEPDPSSSGKRKRRRRTSPAELAVLEGHFLRNPLPSSAEREAIALEVQMTARHVQIWFQNKRQTEKKRAPDHPPSSSQGRNVCPTGALSIHAMSTHAFPKSTFSSEDDDPFSDQAPLSSFPVRANHKETVLPLFPRSTYPNSSSRSIPSKTQSGPIETYRRTPKVDVGKPPSVGSFPRPYSPIKSSPLFQRTFSESTLPSARPPSVPPGTSVEKTPSSRSSPHSNRAPTRSMMDAVVQNKELPFAYISAKSSASPSSSSSSSHIGPNRERGQEIHRSSLPTSSVSLMRPMAVDDDPSLGDGRDLWKNMMSDPPSGDLLEMAEDDFSSGEDTEEDSQTPRASKSRSVSYRRSRPLFTQRPPLSSTTTITTAGSLFSRADRENNPPNIPFRTAGSVSSTSDSTSSSSSRSSSVPATYHSVQLTSQRKPSSSASSSTLFTSTSTHHRARSISSSFSIPKALSYSATAPSYTAVLPEASLPPGVSQTPKMNSTTKFPHRTPIHKSASLDWAASRATSANTNGGIRLGGAGGLTGSPSTGIRTSTPRSSVKRTPLRHSSSTSSILSKRPRGSLNSGGDPTWVTMGTPDRIDPDWEAESRTKRMRRGQISEPSVRMEDVLGGGAGIGTGRPHQSAQSQLAQMRKHEHAFAQGQGQRQVRGAQEGRARGDGGTSGGANGAGVDATDEECARLLLGLLGGQ</sequence>
<feature type="compositionally biased region" description="Low complexity" evidence="6">
    <location>
        <begin position="29"/>
        <end position="40"/>
    </location>
</feature>
<dbReference type="GO" id="GO:0000978">
    <property type="term" value="F:RNA polymerase II cis-regulatory region sequence-specific DNA binding"/>
    <property type="evidence" value="ECO:0007669"/>
    <property type="project" value="TreeGrafter"/>
</dbReference>
<feature type="region of interest" description="Disordered" evidence="6">
    <location>
        <begin position="730"/>
        <end position="819"/>
    </location>
</feature>